<reference evidence="8" key="2">
    <citation type="submission" date="2025-09" db="UniProtKB">
        <authorList>
            <consortium name="Ensembl"/>
        </authorList>
    </citation>
    <scope>IDENTIFICATION</scope>
</reference>
<reference evidence="8" key="1">
    <citation type="submission" date="2025-08" db="UniProtKB">
        <authorList>
            <consortium name="Ensembl"/>
        </authorList>
    </citation>
    <scope>IDENTIFICATION</scope>
</reference>
<sequence>MSYRWMLRMDSPHICYLYLLAVIGFCYGAGVLPDRSLVGAIGGSVTFNRVSSQPFTTLQWNFNGTTIILNYISSSDSLNPAVGYRDRINLDRSSGSLELMNLVLTDSGQYTVTILTPEAVSVDENTKLEVYESVSSVVITPTNTDLVEFNSSVSLSCSSSGSPPLSYHWLNGSFVVTVSDGVQFGDGNSTLTIVSVTRYDKGPFSCNVSNPVSSDINRQNLTLTISYGPENAAMKVIPSDVHYETGSNLNLSCSAESSPPAQFQWSLNGTLLSNKGPELRLGNIQINQSGSYSCWAHNTRTLRYQTSEPSDITVLEPISGAIITTSPNPPIIEGNSVNLTCDAAGSIITREWMKDGQLLSTGGNLIISEDKRVLSIDPVKRTDSGEYLCRVSNPVSTADAKHILIVKSEGSLTPGLSAGAIAGIVIGVLLVVGVAVGVAVYFMKKKGFFKKESSSGRSVDNTGKSPANGGGPGGNQELNYADITQFQKKDGGSVQLGNLGTSSTEYAQVRVNNRPSQLT</sequence>
<dbReference type="SMART" id="SM00409">
    <property type="entry name" value="IG"/>
    <property type="match status" value="4"/>
</dbReference>
<dbReference type="InterPro" id="IPR003599">
    <property type="entry name" value="Ig_sub"/>
</dbReference>
<dbReference type="Pfam" id="PF07686">
    <property type="entry name" value="V-set"/>
    <property type="match status" value="1"/>
</dbReference>
<feature type="domain" description="Ig-like" evidence="7">
    <location>
        <begin position="317"/>
        <end position="406"/>
    </location>
</feature>
<evidence type="ECO:0000256" key="4">
    <source>
        <dbReference type="ARBA" id="ARBA00023319"/>
    </source>
</evidence>
<evidence type="ECO:0000256" key="3">
    <source>
        <dbReference type="ARBA" id="ARBA00023180"/>
    </source>
</evidence>
<dbReference type="InterPro" id="IPR007110">
    <property type="entry name" value="Ig-like_dom"/>
</dbReference>
<dbReference type="PROSITE" id="PS50835">
    <property type="entry name" value="IG_LIKE"/>
    <property type="match status" value="3"/>
</dbReference>
<feature type="domain" description="Ig-like" evidence="7">
    <location>
        <begin position="229"/>
        <end position="313"/>
    </location>
</feature>
<proteinExistence type="predicted"/>
<keyword evidence="6" id="KW-0472">Membrane</keyword>
<keyword evidence="6" id="KW-1133">Transmembrane helix</keyword>
<evidence type="ECO:0000256" key="2">
    <source>
        <dbReference type="ARBA" id="ARBA00023157"/>
    </source>
</evidence>
<dbReference type="PANTHER" id="PTHR44337">
    <property type="entry name" value="CARCINOEMBRYONIC ANTIGEN-RELATED CELL ADHESION MOLECULE 8"/>
    <property type="match status" value="1"/>
</dbReference>
<evidence type="ECO:0000256" key="5">
    <source>
        <dbReference type="SAM" id="MobiDB-lite"/>
    </source>
</evidence>
<dbReference type="AlphaFoldDB" id="A0A674BRS5"/>
<keyword evidence="2" id="KW-1015">Disulfide bond</keyword>
<dbReference type="InParanoid" id="A0A674BRS5"/>
<feature type="region of interest" description="Disordered" evidence="5">
    <location>
        <begin position="452"/>
        <end position="480"/>
    </location>
</feature>
<dbReference type="Pfam" id="PF13927">
    <property type="entry name" value="Ig_3"/>
    <property type="match status" value="2"/>
</dbReference>
<keyword evidence="4" id="KW-0393">Immunoglobulin domain</keyword>
<feature type="transmembrane region" description="Helical" evidence="6">
    <location>
        <begin position="416"/>
        <end position="442"/>
    </location>
</feature>
<dbReference type="InterPro" id="IPR013106">
    <property type="entry name" value="Ig_V-set"/>
</dbReference>
<dbReference type="Proteomes" id="UP000472277">
    <property type="component" value="Chromosome 3"/>
</dbReference>
<protein>
    <submittedName>
        <fullName evidence="8">Carcinoembryonic antigen-related cell adhesion molecule 1-like</fullName>
    </submittedName>
</protein>
<dbReference type="GeneTree" id="ENSGT01100000263479"/>
<evidence type="ECO:0000256" key="1">
    <source>
        <dbReference type="ARBA" id="ARBA00022729"/>
    </source>
</evidence>
<evidence type="ECO:0000313" key="9">
    <source>
        <dbReference type="Proteomes" id="UP000472277"/>
    </source>
</evidence>
<keyword evidence="9" id="KW-1185">Reference proteome</keyword>
<name>A0A674BRS5_SALTR</name>
<dbReference type="Pfam" id="PF13895">
    <property type="entry name" value="Ig_2"/>
    <property type="match status" value="1"/>
</dbReference>
<dbReference type="InterPro" id="IPR036179">
    <property type="entry name" value="Ig-like_dom_sf"/>
</dbReference>
<dbReference type="Gene3D" id="2.60.40.10">
    <property type="entry name" value="Immunoglobulins"/>
    <property type="match status" value="4"/>
</dbReference>
<dbReference type="SUPFAM" id="SSF48726">
    <property type="entry name" value="Immunoglobulin"/>
    <property type="match status" value="4"/>
</dbReference>
<feature type="domain" description="Ig-like" evidence="7">
    <location>
        <begin position="135"/>
        <end position="224"/>
    </location>
</feature>
<dbReference type="InterPro" id="IPR003598">
    <property type="entry name" value="Ig_sub2"/>
</dbReference>
<organism evidence="8 9">
    <name type="scientific">Salmo trutta</name>
    <name type="common">Brown trout</name>
    <dbReference type="NCBI Taxonomy" id="8032"/>
    <lineage>
        <taxon>Eukaryota</taxon>
        <taxon>Metazoa</taxon>
        <taxon>Chordata</taxon>
        <taxon>Craniata</taxon>
        <taxon>Vertebrata</taxon>
        <taxon>Euteleostomi</taxon>
        <taxon>Actinopterygii</taxon>
        <taxon>Neopterygii</taxon>
        <taxon>Teleostei</taxon>
        <taxon>Protacanthopterygii</taxon>
        <taxon>Salmoniformes</taxon>
        <taxon>Salmonidae</taxon>
        <taxon>Salmoninae</taxon>
        <taxon>Salmo</taxon>
    </lineage>
</organism>
<dbReference type="InterPro" id="IPR013783">
    <property type="entry name" value="Ig-like_fold"/>
</dbReference>
<dbReference type="InterPro" id="IPR052598">
    <property type="entry name" value="IgSF_CEA-related"/>
</dbReference>
<accession>A0A674BRS5</accession>
<evidence type="ECO:0000256" key="6">
    <source>
        <dbReference type="SAM" id="Phobius"/>
    </source>
</evidence>
<dbReference type="PANTHER" id="PTHR44337:SF20">
    <property type="entry name" value="CARCINOEMBRYONIC ANTIGEN-RELATED CELL ADHESION MOLECULE 5-RELATED"/>
    <property type="match status" value="1"/>
</dbReference>
<evidence type="ECO:0000313" key="8">
    <source>
        <dbReference type="Ensembl" id="ENSSTUP00000074134.1"/>
    </source>
</evidence>
<keyword evidence="1" id="KW-0732">Signal</keyword>
<dbReference type="SMART" id="SM00408">
    <property type="entry name" value="IGc2"/>
    <property type="match status" value="3"/>
</dbReference>
<gene>
    <name evidence="8" type="primary">LOC115184106</name>
</gene>
<keyword evidence="3" id="KW-0325">Glycoprotein</keyword>
<evidence type="ECO:0000259" key="7">
    <source>
        <dbReference type="PROSITE" id="PS50835"/>
    </source>
</evidence>
<keyword evidence="6" id="KW-0812">Transmembrane</keyword>
<dbReference type="Ensembl" id="ENSSTUT00000078767.1">
    <property type="protein sequence ID" value="ENSSTUP00000074134.1"/>
    <property type="gene ID" value="ENSSTUG00000032487.1"/>
</dbReference>